<evidence type="ECO:0000313" key="7">
    <source>
        <dbReference type="Proteomes" id="UP000189580"/>
    </source>
</evidence>
<dbReference type="GO" id="GO:0051315">
    <property type="term" value="P:attachment of mitotic spindle microtubules to kinetochore"/>
    <property type="evidence" value="ECO:0007669"/>
    <property type="project" value="UniProtKB-ARBA"/>
</dbReference>
<dbReference type="Pfam" id="PF21041">
    <property type="entry name" value="XMAP215_CLASP_TOG"/>
    <property type="match status" value="2"/>
</dbReference>
<evidence type="ECO:0000256" key="3">
    <source>
        <dbReference type="ARBA" id="ARBA00023212"/>
    </source>
</evidence>
<dbReference type="InterPro" id="IPR048492">
    <property type="entry name" value="Stu2_CTS"/>
</dbReference>
<sequence>MADEEDYSSLPLTERAVHKVWKVRLAAYEETKKQFASSGSESDACFRPFLDNPAVYKKIVTDSNVVAQEAGISSLASFLEFGGSNACLRTRATTVAPLVEKGLSSSRAGTRQSATDVLLWYIELDTPDPVIEELTPFLTHRMPKLVAAVVAALTAIFKNFGAKTVSPKPLMKDIPKLFAHADKNVRAEATNLVVELYKWLGKGVSALILPELKPVQQKELEELFSKFDASGETVQQIRFIKSQKEAMERQQANGISNSAGNGATDGLDSMEDDSVDPLDLVDAVSILPKVSPNLAEQMGSTKWKDRKEALEELLPVLQSSPKIENDDFTDMVRLLAKCIQKDANIQVVALAANCVETLAKGLRQNFARYESTVLGPLLERTKEKKVSVAEALGAALDAVYKSTSLSSVLDTTLEHLKHKTPQIKIESAKFLVRCLKTTPVSPNTSEVKSMVESSIKLLSDTQEPVRTGGAEVLGVLMKITGERAMNASLDGVDDIKKAKIKEFFESAVVIAKPAQAAPAPAPAPARAAPGQAANRHPGHPGHPGANNPAKPAARSIQGMRSTPAKPPPAARRRLVSPVKAPELTSQPAASSLSSANSAPFDDQPSIPPPSSVPRPGGLTNRVLQSRQPASRPLASSASNASAIPDARLVELDQLRSERAEWIREREQMKWKAQEDQAEKNRLMQELSEAQRKVAEHIEKQTNETLKTKSLETQLTRLHSDLETYRVRNNKLEAELERVKSLLMRQQQHMAQPSPQYANTDQTAAPTPGSSSMLRSLSTGKSAGASTHRRGTSSSPKSPAMTLQFGLDTRSSSTSSTNSTSSIRTHNAANSALRRSVDFSNLGLSSMPDDEYYKTLSSSFQRQLNTGPDKENSLSMSGYRPLHRPPPAATAMSEDSEMTEAPPSPSRIPVSSASAAATSTTTGPENWRRAAEVTSELRARIEAMRRARAVV</sequence>
<evidence type="ECO:0000259" key="5">
    <source>
        <dbReference type="SMART" id="SM01349"/>
    </source>
</evidence>
<dbReference type="GO" id="GO:0061863">
    <property type="term" value="F:microtubule plus end polymerase"/>
    <property type="evidence" value="ECO:0007669"/>
    <property type="project" value="InterPro"/>
</dbReference>
<proteinExistence type="predicted"/>
<feature type="compositionally biased region" description="Low complexity" evidence="4">
    <location>
        <begin position="519"/>
        <end position="535"/>
    </location>
</feature>
<dbReference type="AlphaFoldDB" id="A0A161HHM7"/>
<keyword evidence="3" id="KW-0206">Cytoskeleton</keyword>
<dbReference type="Proteomes" id="UP000189580">
    <property type="component" value="Chromosome c"/>
</dbReference>
<dbReference type="InterPro" id="IPR034085">
    <property type="entry name" value="TOG"/>
</dbReference>
<dbReference type="GO" id="GO:0005881">
    <property type="term" value="C:cytoplasmic microtubule"/>
    <property type="evidence" value="ECO:0007669"/>
    <property type="project" value="UniProtKB-ARBA"/>
</dbReference>
<dbReference type="Pfam" id="PF21042">
    <property type="entry name" value="Stu2_CTS"/>
    <property type="match status" value="1"/>
</dbReference>
<keyword evidence="2" id="KW-0963">Cytoplasm</keyword>
<feature type="domain" description="TOG" evidence="5">
    <location>
        <begin position="279"/>
        <end position="513"/>
    </location>
</feature>
<dbReference type="GO" id="GO:0000022">
    <property type="term" value="P:mitotic spindle elongation"/>
    <property type="evidence" value="ECO:0007669"/>
    <property type="project" value="UniProtKB-ARBA"/>
</dbReference>
<dbReference type="OrthoDB" id="205662at2759"/>
<protein>
    <submittedName>
        <fullName evidence="6">Stu2p</fullName>
    </submittedName>
</protein>
<feature type="domain" description="TOG" evidence="5">
    <location>
        <begin position="1"/>
        <end position="233"/>
    </location>
</feature>
<feature type="region of interest" description="Disordered" evidence="4">
    <location>
        <begin position="744"/>
        <end position="826"/>
    </location>
</feature>
<feature type="region of interest" description="Disordered" evidence="4">
    <location>
        <begin position="519"/>
        <end position="620"/>
    </location>
</feature>
<dbReference type="SUPFAM" id="SSF48371">
    <property type="entry name" value="ARM repeat"/>
    <property type="match status" value="1"/>
</dbReference>
<feature type="compositionally biased region" description="Low complexity" evidence="4">
    <location>
        <begin position="808"/>
        <end position="824"/>
    </location>
</feature>
<dbReference type="SMART" id="SM01349">
    <property type="entry name" value="TOG"/>
    <property type="match status" value="2"/>
</dbReference>
<dbReference type="EMBL" id="CP014500">
    <property type="protein sequence ID" value="ANB11697.1"/>
    <property type="molecule type" value="Genomic_DNA"/>
</dbReference>
<feature type="region of interest" description="Disordered" evidence="4">
    <location>
        <begin position="861"/>
        <end position="929"/>
    </location>
</feature>
<dbReference type="GO" id="GO:1990498">
    <property type="term" value="C:mitotic spindle microtubule"/>
    <property type="evidence" value="ECO:0007669"/>
    <property type="project" value="UniProtKB-ARBA"/>
</dbReference>
<keyword evidence="7" id="KW-1185">Reference proteome</keyword>
<dbReference type="GO" id="GO:0046785">
    <property type="term" value="P:microtubule polymerization"/>
    <property type="evidence" value="ECO:0007669"/>
    <property type="project" value="InterPro"/>
</dbReference>
<name>A0A161HHM7_9ASCO</name>
<dbReference type="GO" id="GO:0099070">
    <property type="term" value="C:static microtubule bundle"/>
    <property type="evidence" value="ECO:0007669"/>
    <property type="project" value="UniProtKB-ARBA"/>
</dbReference>
<dbReference type="GO" id="GO:0044732">
    <property type="term" value="C:mitotic spindle pole body"/>
    <property type="evidence" value="ECO:0007669"/>
    <property type="project" value="UniProtKB-ARBA"/>
</dbReference>
<dbReference type="InterPro" id="IPR045110">
    <property type="entry name" value="XMAP215"/>
</dbReference>
<dbReference type="GeneID" id="30036659"/>
<evidence type="ECO:0000256" key="1">
    <source>
        <dbReference type="ARBA" id="ARBA00004317"/>
    </source>
</evidence>
<reference evidence="6 7" key="1">
    <citation type="submission" date="2016-02" db="EMBL/GenBank/DDBJ databases">
        <title>Complete genome sequence and transcriptome regulation of the pentose utilising yeast Sugiyamaella lignohabitans.</title>
        <authorList>
            <person name="Bellasio M."/>
            <person name="Peymann A."/>
            <person name="Valli M."/>
            <person name="Sipitzky M."/>
            <person name="Graf A."/>
            <person name="Sauer M."/>
            <person name="Marx H."/>
            <person name="Mattanovich D."/>
        </authorList>
    </citation>
    <scope>NUCLEOTIDE SEQUENCE [LARGE SCALE GENOMIC DNA]</scope>
    <source>
        <strain evidence="6 7">CBS 10342</strain>
    </source>
</reference>
<dbReference type="InterPro" id="IPR011989">
    <property type="entry name" value="ARM-like"/>
</dbReference>
<dbReference type="PANTHER" id="PTHR12609">
    <property type="entry name" value="MICROTUBULE ASSOCIATED PROTEIN XMAP215"/>
    <property type="match status" value="1"/>
</dbReference>
<dbReference type="RefSeq" id="XP_018734174.1">
    <property type="nucleotide sequence ID" value="XM_018881596.1"/>
</dbReference>
<gene>
    <name evidence="6" type="primary">STU2</name>
    <name evidence="6" type="ORF">AWJ20_4518</name>
</gene>
<dbReference type="InterPro" id="IPR048491">
    <property type="entry name" value="XMAP215_CLASP_TOG"/>
</dbReference>
<feature type="compositionally biased region" description="Polar residues" evidence="4">
    <location>
        <begin position="744"/>
        <end position="784"/>
    </location>
</feature>
<accession>A0A161HHM7</accession>
<feature type="compositionally biased region" description="Low complexity" evidence="4">
    <location>
        <begin position="910"/>
        <end position="921"/>
    </location>
</feature>
<evidence type="ECO:0000256" key="4">
    <source>
        <dbReference type="SAM" id="MobiDB-lite"/>
    </source>
</evidence>
<dbReference type="GO" id="GO:0000776">
    <property type="term" value="C:kinetochore"/>
    <property type="evidence" value="ECO:0007669"/>
    <property type="project" value="UniProtKB-ARBA"/>
</dbReference>
<dbReference type="GO" id="GO:0051010">
    <property type="term" value="F:microtubule plus-end binding"/>
    <property type="evidence" value="ECO:0007669"/>
    <property type="project" value="InterPro"/>
</dbReference>
<comment type="subcellular location">
    <subcellularLocation>
        <location evidence="1">Cytoplasm</location>
        <location evidence="1">Cytoskeleton</location>
        <location evidence="1">Microtubule organizing center</location>
        <location evidence="1">Spindle pole body</location>
    </subcellularLocation>
</comment>
<dbReference type="GO" id="GO:1990571">
    <property type="term" value="P:meiotic centromere clustering"/>
    <property type="evidence" value="ECO:0007669"/>
    <property type="project" value="UniProtKB-ARBA"/>
</dbReference>
<evidence type="ECO:0000313" key="6">
    <source>
        <dbReference type="EMBL" id="ANB11697.1"/>
    </source>
</evidence>
<evidence type="ECO:0000256" key="2">
    <source>
        <dbReference type="ARBA" id="ARBA00022490"/>
    </source>
</evidence>
<dbReference type="InterPro" id="IPR016024">
    <property type="entry name" value="ARM-type_fold"/>
</dbReference>
<organism evidence="6 7">
    <name type="scientific">Sugiyamaella lignohabitans</name>
    <dbReference type="NCBI Taxonomy" id="796027"/>
    <lineage>
        <taxon>Eukaryota</taxon>
        <taxon>Fungi</taxon>
        <taxon>Dikarya</taxon>
        <taxon>Ascomycota</taxon>
        <taxon>Saccharomycotina</taxon>
        <taxon>Dipodascomycetes</taxon>
        <taxon>Dipodascales</taxon>
        <taxon>Trichomonascaceae</taxon>
        <taxon>Sugiyamaella</taxon>
    </lineage>
</organism>
<feature type="compositionally biased region" description="Low complexity" evidence="4">
    <location>
        <begin position="585"/>
        <end position="598"/>
    </location>
</feature>
<dbReference type="FunFam" id="1.25.10.10:FF:000019">
    <property type="entry name" value="Cytoskeleton-associated protein 5"/>
    <property type="match status" value="1"/>
</dbReference>
<dbReference type="KEGG" id="slb:AWJ20_4518"/>
<dbReference type="GO" id="GO:0030951">
    <property type="term" value="P:establishment or maintenance of microtubule cytoskeleton polarity"/>
    <property type="evidence" value="ECO:0007669"/>
    <property type="project" value="InterPro"/>
</dbReference>
<dbReference type="Gene3D" id="1.25.10.10">
    <property type="entry name" value="Leucine-rich Repeat Variant"/>
    <property type="match status" value="2"/>
</dbReference>